<reference evidence="3" key="2">
    <citation type="submission" date="2021-02" db="EMBL/GenBank/DDBJ databases">
        <authorList>
            <person name="Kimball J.A."/>
            <person name="Haas M.W."/>
            <person name="Macchietto M."/>
            <person name="Kono T."/>
            <person name="Duquette J."/>
            <person name="Shao M."/>
        </authorList>
    </citation>
    <scope>NUCLEOTIDE SEQUENCE</scope>
    <source>
        <tissue evidence="3">Fresh leaf tissue</tissue>
    </source>
</reference>
<sequence length="627" mass="67295">MRGSGEEVGGGDLWVKAAELERQFEGYKRRLAERRASAAAAVVDRPLDFGGGADEEATAVGRGRRYEAYARRRDEKLRQGWRARMERKETEMKALWARLDRRRDGELATSPDSEQKPGNLEVKPISPAPATPRCRSAMKRHGFSRPGSTKASPASAAASPRLSSNSDARRRALHRETSTQAELPATPRKENRMPSQPSSAVSTAVTTTPRLRALSRSRCSPKDSDISSSVRESPRTPRFQFPRPSHDGAGKRQRDPVAVPTTADAIAPAAQICQNHLAEINMVAAFRLRRSGNAAGQPASPRPVITRQVDIRSRSDTGSNSNAQNSRNSDIESNNCSFDEGNSDNDTAHSSVKLANFKITGDSGTELSYVYIKKDSEEEATNTSQAMAGSGSDTEESEKETGDLQEITMVAAKATAKESPVTDGEDTSHKSSDSSESFYSNVQSSFSHRSELASSATDSPLHSSPSSSGPSTEQLLEAEAAMLRKKREEEEEVAVEIKNLLIPITPTSSTVVCSVAVQSPTEAVAGLKRFLTFGKKNIKTGAEAAAAEHEALAMAPLQPDGGSVGLGQGWPPGDSVRPRICSSDAASDDPDNTIVISHVRSMQSCLPSSVKPVLLKEVISSAKSPRG</sequence>
<evidence type="ECO:0000256" key="1">
    <source>
        <dbReference type="SAM" id="Coils"/>
    </source>
</evidence>
<evidence type="ECO:0000313" key="4">
    <source>
        <dbReference type="Proteomes" id="UP000729402"/>
    </source>
</evidence>
<gene>
    <name evidence="3" type="ORF">GUJ93_ZPchr0006g41798</name>
</gene>
<dbReference type="EMBL" id="JAAALK010000283">
    <property type="protein sequence ID" value="KAG8076951.1"/>
    <property type="molecule type" value="Genomic_DNA"/>
</dbReference>
<evidence type="ECO:0000313" key="3">
    <source>
        <dbReference type="EMBL" id="KAG8076951.1"/>
    </source>
</evidence>
<feature type="compositionally biased region" description="Basic and acidic residues" evidence="2">
    <location>
        <begin position="97"/>
        <end position="106"/>
    </location>
</feature>
<feature type="compositionally biased region" description="Low complexity" evidence="2">
    <location>
        <begin position="454"/>
        <end position="473"/>
    </location>
</feature>
<reference evidence="3" key="1">
    <citation type="journal article" date="2021" name="bioRxiv">
        <title>Whole Genome Assembly and Annotation of Northern Wild Rice, Zizania palustris L., Supports a Whole Genome Duplication in the Zizania Genus.</title>
        <authorList>
            <person name="Haas M."/>
            <person name="Kono T."/>
            <person name="Macchietto M."/>
            <person name="Millas R."/>
            <person name="McGilp L."/>
            <person name="Shao M."/>
            <person name="Duquette J."/>
            <person name="Hirsch C.N."/>
            <person name="Kimball J."/>
        </authorList>
    </citation>
    <scope>NUCLEOTIDE SEQUENCE</scope>
    <source>
        <tissue evidence="3">Fresh leaf tissue</tissue>
    </source>
</reference>
<feature type="region of interest" description="Disordered" evidence="2">
    <location>
        <begin position="293"/>
        <end position="348"/>
    </location>
</feature>
<accession>A0A8J5VXI9</accession>
<name>A0A8J5VXI9_ZIZPA</name>
<dbReference type="AlphaFoldDB" id="A0A8J5VXI9"/>
<dbReference type="Proteomes" id="UP000729402">
    <property type="component" value="Unassembled WGS sequence"/>
</dbReference>
<dbReference type="OrthoDB" id="689384at2759"/>
<feature type="compositionally biased region" description="Low complexity" evidence="2">
    <location>
        <begin position="194"/>
        <end position="209"/>
    </location>
</feature>
<feature type="region of interest" description="Disordered" evidence="2">
    <location>
        <begin position="377"/>
        <end position="473"/>
    </location>
</feature>
<feature type="compositionally biased region" description="Basic and acidic residues" evidence="2">
    <location>
        <begin position="167"/>
        <end position="177"/>
    </location>
</feature>
<comment type="caution">
    <text evidence="3">The sequence shown here is derived from an EMBL/GenBank/DDBJ whole genome shotgun (WGS) entry which is preliminary data.</text>
</comment>
<keyword evidence="1" id="KW-0175">Coiled coil</keyword>
<feature type="region of interest" description="Disordered" evidence="2">
    <location>
        <begin position="97"/>
        <end position="258"/>
    </location>
</feature>
<feature type="compositionally biased region" description="Low complexity" evidence="2">
    <location>
        <begin position="146"/>
        <end position="166"/>
    </location>
</feature>
<dbReference type="PANTHER" id="PTHR31008">
    <property type="entry name" value="COP1-INTERACTING PROTEIN-RELATED"/>
    <property type="match status" value="1"/>
</dbReference>
<keyword evidence="4" id="KW-1185">Reference proteome</keyword>
<organism evidence="3 4">
    <name type="scientific">Zizania palustris</name>
    <name type="common">Northern wild rice</name>
    <dbReference type="NCBI Taxonomy" id="103762"/>
    <lineage>
        <taxon>Eukaryota</taxon>
        <taxon>Viridiplantae</taxon>
        <taxon>Streptophyta</taxon>
        <taxon>Embryophyta</taxon>
        <taxon>Tracheophyta</taxon>
        <taxon>Spermatophyta</taxon>
        <taxon>Magnoliopsida</taxon>
        <taxon>Liliopsida</taxon>
        <taxon>Poales</taxon>
        <taxon>Poaceae</taxon>
        <taxon>BOP clade</taxon>
        <taxon>Oryzoideae</taxon>
        <taxon>Oryzeae</taxon>
        <taxon>Zizaniinae</taxon>
        <taxon>Zizania</taxon>
    </lineage>
</organism>
<evidence type="ECO:0000256" key="2">
    <source>
        <dbReference type="SAM" id="MobiDB-lite"/>
    </source>
</evidence>
<feature type="coiled-coil region" evidence="1">
    <location>
        <begin position="473"/>
        <end position="500"/>
    </location>
</feature>
<feature type="compositionally biased region" description="Polar residues" evidence="2">
    <location>
        <begin position="316"/>
        <end position="337"/>
    </location>
</feature>
<feature type="compositionally biased region" description="Basic and acidic residues" evidence="2">
    <location>
        <begin position="244"/>
        <end position="255"/>
    </location>
</feature>
<proteinExistence type="predicted"/>
<protein>
    <submittedName>
        <fullName evidence="3">Uncharacterized protein</fullName>
    </submittedName>
</protein>
<dbReference type="PANTHER" id="PTHR31008:SF30">
    <property type="entry name" value="OS06G0196500 PROTEIN"/>
    <property type="match status" value="1"/>
</dbReference>